<dbReference type="EC" id="2.4.1.-" evidence="11"/>
<dbReference type="FunFam" id="3.40.50.2000:FF:000196">
    <property type="entry name" value="UDP-N-acetylglucosamine--peptide N-acetylglucosaminyltransferase GtfA subunit"/>
    <property type="match status" value="1"/>
</dbReference>
<dbReference type="GO" id="GO:0016757">
    <property type="term" value="F:glycosyltransferase activity"/>
    <property type="evidence" value="ECO:0007669"/>
    <property type="project" value="UniProtKB-UniRule"/>
</dbReference>
<evidence type="ECO:0000256" key="5">
    <source>
        <dbReference type="ARBA" id="ARBA00022490"/>
    </source>
</evidence>
<dbReference type="Proteomes" id="UP000027731">
    <property type="component" value="Unassembled WGS sequence"/>
</dbReference>
<protein>
    <recommendedName>
        <fullName evidence="11">UDP-N-acetylglucosamine--peptide N-acetylglucosaminyltransferase GtfA subunit</fullName>
        <ecNumber evidence="11">2.4.1.-</ecNumber>
    </recommendedName>
    <alternativeName>
        <fullName evidence="11">Glycosyltransferase GtfA</fullName>
    </alternativeName>
</protein>
<keyword evidence="4 11" id="KW-1003">Cell membrane</keyword>
<sequence length="511" mass="58943">MTVYNINLGIGWASSGVEYAQAYRAKSFSKLNIPAKFIFSDLILANNIEDLTANLGFADEQIIWLYNFFTDVKIAPSNYQLKQLEHDLKLANRKHEKAVADNEVQYILNEEGLRIVARFHDKKKQTIDQVSYVSNGVMVKRDFYSYVKYACEYYSGTKDNNHVTFREFYNEDGSIAYTEHLQANQHEIFEFPDQQIFYSKNDLYRAMIKRLDFQADDVIILDRMSEDDKLDNGQIIFEQHQPAKLIVVVHADHYDVHHTNSRNILWNNFYEYSFTHTKDVASYIVATDKQRELFAKQEKQYYHQTPQINTVPVGSLTQLRYSTEPARPHSLITASRLASEKHLDWLVKAVIAARQQVADVTLDIYGQGAEQTRLQKLITDNHAESYIQLKGQHDLTDVYTKYAAYIAASTSEGFGLSLLEAVGSGLPMIGFDVPYGNQTFIDDEQNGYLMPYDNDWSDQKKIKLLTDAIVKMFTVADLKDFGHHSHKLAEPYLVENVAKKWQKVLEEVSHD</sequence>
<evidence type="ECO:0000256" key="11">
    <source>
        <dbReference type="HAMAP-Rule" id="MF_01472"/>
    </source>
</evidence>
<keyword evidence="9 11" id="KW-0472">Membrane</keyword>
<feature type="domain" description="GtfA extended beta-sheet meander" evidence="12">
    <location>
        <begin position="100"/>
        <end position="193"/>
    </location>
</feature>
<evidence type="ECO:0000256" key="6">
    <source>
        <dbReference type="ARBA" id="ARBA00022676"/>
    </source>
</evidence>
<feature type="binding site" evidence="11">
    <location>
        <begin position="392"/>
        <end position="393"/>
    </location>
    <ligand>
        <name>UDP</name>
        <dbReference type="ChEBI" id="CHEBI:58223"/>
    </ligand>
</feature>
<evidence type="ECO:0000256" key="2">
    <source>
        <dbReference type="ARBA" id="ARBA00004922"/>
    </source>
</evidence>
<evidence type="ECO:0000256" key="9">
    <source>
        <dbReference type="ARBA" id="ARBA00023136"/>
    </source>
</evidence>
<dbReference type="UniPathway" id="UPA00378"/>
<feature type="binding site" evidence="11">
    <location>
        <position position="250"/>
    </location>
    <ligand>
        <name>N-acetyl-D-glucosamine</name>
        <dbReference type="ChEBI" id="CHEBI:506227"/>
    </ligand>
</feature>
<dbReference type="GO" id="GO:0005886">
    <property type="term" value="C:plasma membrane"/>
    <property type="evidence" value="ECO:0007669"/>
    <property type="project" value="UniProtKB-SubCell"/>
</dbReference>
<feature type="binding site" evidence="11">
    <location>
        <begin position="16"/>
        <end position="19"/>
    </location>
    <ligand>
        <name>UDP</name>
        <dbReference type="ChEBI" id="CHEBI:58223"/>
    </ligand>
</feature>
<comment type="caution">
    <text evidence="13">The sequence shown here is derived from an EMBL/GenBank/DDBJ whole genome shotgun (WGS) entry which is preliminary data.</text>
</comment>
<evidence type="ECO:0000256" key="3">
    <source>
        <dbReference type="ARBA" id="ARBA00009481"/>
    </source>
</evidence>
<keyword evidence="7 11" id="KW-0808">Transferase</keyword>
<keyword evidence="6 11" id="KW-0328">Glycosyltransferase</keyword>
<feature type="binding site" evidence="11">
    <location>
        <begin position="412"/>
        <end position="415"/>
    </location>
    <ligand>
        <name>N-acetyl-D-glucosamine</name>
        <dbReference type="ChEBI" id="CHEBI:506227"/>
    </ligand>
</feature>
<dbReference type="Pfam" id="PF13692">
    <property type="entry name" value="Glyco_trans_1_4"/>
    <property type="match status" value="1"/>
</dbReference>
<comment type="subcellular location">
    <subcellularLocation>
        <location evidence="1 11">Cell membrane</location>
        <topology evidence="1 11">Peripheral membrane protein</topology>
    </subcellularLocation>
    <subcellularLocation>
        <location evidence="11">Cytoplasm</location>
    </subcellularLocation>
    <text evidence="11">Cell membrane association requires GtfB.</text>
</comment>
<keyword evidence="5 11" id="KW-0963">Cytoplasm</keyword>
<dbReference type="NCBIfam" id="TIGR02918">
    <property type="entry name" value="accessory Sec system glycosyltransferase GtfA"/>
    <property type="match status" value="1"/>
</dbReference>
<dbReference type="AlphaFoldDB" id="A0A073JME4"/>
<organism evidence="13">
    <name type="scientific">Limosilactobacillus reuteri</name>
    <name type="common">Lactobacillus reuteri</name>
    <dbReference type="NCBI Taxonomy" id="1598"/>
    <lineage>
        <taxon>Bacteria</taxon>
        <taxon>Bacillati</taxon>
        <taxon>Bacillota</taxon>
        <taxon>Bacilli</taxon>
        <taxon>Lactobacillales</taxon>
        <taxon>Lactobacillaceae</taxon>
        <taxon>Limosilactobacillus</taxon>
    </lineage>
</organism>
<evidence type="ECO:0000256" key="1">
    <source>
        <dbReference type="ARBA" id="ARBA00004202"/>
    </source>
</evidence>
<dbReference type="GO" id="GO:0005737">
    <property type="term" value="C:cytoplasm"/>
    <property type="evidence" value="ECO:0007669"/>
    <property type="project" value="UniProtKB-SubCell"/>
</dbReference>
<dbReference type="GO" id="GO:0000166">
    <property type="term" value="F:nucleotide binding"/>
    <property type="evidence" value="ECO:0007669"/>
    <property type="project" value="UniProtKB-KW"/>
</dbReference>
<dbReference type="Pfam" id="PF22145">
    <property type="entry name" value="GtfA_EBD"/>
    <property type="match status" value="1"/>
</dbReference>
<evidence type="ECO:0000256" key="8">
    <source>
        <dbReference type="ARBA" id="ARBA00022741"/>
    </source>
</evidence>
<evidence type="ECO:0000256" key="4">
    <source>
        <dbReference type="ARBA" id="ARBA00022475"/>
    </source>
</evidence>
<reference evidence="13" key="1">
    <citation type="submission" date="2014-06" db="EMBL/GenBank/DDBJ databases">
        <title>Genetic determinant of reutericyclin biosynthesis of Lactobacillus reuteri.</title>
        <authorList>
            <person name="Lin X."/>
            <person name="Duar R."/>
            <person name="Walter J."/>
            <person name="Gaenzle M."/>
        </authorList>
    </citation>
    <scope>NUCLEOTIDE SEQUENCE [LARGE SCALE GENOMIC DNA]</scope>
    <source>
        <strain evidence="13">LTH2584</strain>
    </source>
</reference>
<dbReference type="GO" id="GO:0017122">
    <property type="term" value="C:protein N-acetylglucosaminyltransferase complex"/>
    <property type="evidence" value="ECO:0007669"/>
    <property type="project" value="UniProtKB-UniRule"/>
</dbReference>
<dbReference type="InterPro" id="IPR054396">
    <property type="entry name" value="GtfA_EBD"/>
</dbReference>
<dbReference type="SUPFAM" id="SSF53756">
    <property type="entry name" value="UDP-Glycosyltransferase/glycogen phosphorylase"/>
    <property type="match status" value="1"/>
</dbReference>
<dbReference type="Gene3D" id="3.40.50.2000">
    <property type="entry name" value="Glycogen Phosphorylase B"/>
    <property type="match status" value="2"/>
</dbReference>
<accession>A0A073JME4</accession>
<comment type="function">
    <text evidence="11">Required for polymorphic O-glycosylation of the serine-rich repeat protein in this bacteria. Catalyzes the first step in glycosylation by transferring N-acetylglucosamine from UDP-GlcNAc to serine residues in the substrate protein. Part of the accessory SecA2/SecY2 system specifically required to export serine-rich repeat cell wall proteins usually encoded upstream in the same operon.</text>
</comment>
<evidence type="ECO:0000313" key="13">
    <source>
        <dbReference type="EMBL" id="KEK14307.1"/>
    </source>
</evidence>
<evidence type="ECO:0000259" key="12">
    <source>
        <dbReference type="Pfam" id="PF22145"/>
    </source>
</evidence>
<evidence type="ECO:0000256" key="10">
    <source>
        <dbReference type="ARBA" id="ARBA00052053"/>
    </source>
</evidence>
<evidence type="ECO:0000256" key="7">
    <source>
        <dbReference type="ARBA" id="ARBA00022679"/>
    </source>
</evidence>
<comment type="pathway">
    <text evidence="2 11">Protein modification; protein glycosylation.</text>
</comment>
<dbReference type="EMBL" id="JOSX01000020">
    <property type="protein sequence ID" value="KEK14307.1"/>
    <property type="molecule type" value="Genomic_DNA"/>
</dbReference>
<comment type="catalytic activity">
    <reaction evidence="10 11">
        <text>L-seryl-[protein] + UDP-N-acetyl-alpha-D-glucosamine = 3-O-[N-acetyl-alpha-D-glucosaminyl]-L-seryl-[protein] + UDP + H(+)</text>
        <dbReference type="Rhea" id="RHEA:59872"/>
        <dbReference type="Rhea" id="RHEA-COMP:9863"/>
        <dbReference type="Rhea" id="RHEA-COMP:15471"/>
        <dbReference type="ChEBI" id="CHEBI:15378"/>
        <dbReference type="ChEBI" id="CHEBI:29999"/>
        <dbReference type="ChEBI" id="CHEBI:57705"/>
        <dbReference type="ChEBI" id="CHEBI:58223"/>
        <dbReference type="ChEBI" id="CHEBI:143279"/>
    </reaction>
</comment>
<gene>
    <name evidence="11" type="primary">gtfA</name>
    <name evidence="13" type="ORF">LR3_00250</name>
</gene>
<name>A0A073JME4_LIMRT</name>
<dbReference type="HAMAP" id="MF_01472">
    <property type="entry name" value="GtfA"/>
    <property type="match status" value="1"/>
</dbReference>
<comment type="similarity">
    <text evidence="3 11">Belongs to the glycosyltransferase group 1 family. Glycosyltransferase 4 subfamily.</text>
</comment>
<dbReference type="InterPro" id="IPR014267">
    <property type="entry name" value="GtfA"/>
</dbReference>
<keyword evidence="8 11" id="KW-0547">Nucleotide-binding</keyword>
<comment type="subunit">
    <text evidence="11">Forms a heterotetramer with 2 subunits each of GtfA and GtfB. Part of the accessory SecA2/SecY2 protein translocation apparatus.</text>
</comment>
<dbReference type="PANTHER" id="PTHR12526:SF629">
    <property type="entry name" value="TEICHURONIC ACID BIOSYNTHESIS GLYCOSYLTRANSFERASE TUAH-RELATED"/>
    <property type="match status" value="1"/>
</dbReference>
<dbReference type="PATRIC" id="fig|1598.90.peg.1377"/>
<dbReference type="PANTHER" id="PTHR12526">
    <property type="entry name" value="GLYCOSYLTRANSFERASE"/>
    <property type="match status" value="1"/>
</dbReference>
<proteinExistence type="inferred from homology"/>